<proteinExistence type="predicted"/>
<name>A0ACB7T187_HYAAI</name>
<sequence>MASQGTSQAHDHFPAARRDTPKQKQQKQPAAPDQSESGRNRCLVLVLSSCLVFSVAASGLLLAPLIARSYFHLESQPGALYADADDEQEPHGTPFVLDAPRFDQRYYRPQRSNVTPARFTAEVVPRPKNSIFCVLEARTVARDGAALTPYRFCSHVVVCCGAVDHSWLDVEGDSLSAAVAQLRASHPDVQRVLGIGGTSTNVTVLARAIEDRAKRARLVTNIVRTLSSLGYDWGSLVHVPRPEQLEGPQKLGYFVEALCRLAARASLHTAVLLPAEPEIEADVYESLRALNGSHYLTLIKMTHATGARYFTAGPPPCSIFNKLINTAGTENMDKNNASTSQQGLDLLVSLSAAAFEFASVAEKGTASEVSFRRIASRAELCGGTGKDWHVRRSDGCVVVSSGPMTRVAMDPQSHWGSWRKARGVVIFDMKLDDTRGKCGPPYSFTRSVYFALESHAGK</sequence>
<organism evidence="1 2">
    <name type="scientific">Hyalomma asiaticum</name>
    <name type="common">Tick</name>
    <dbReference type="NCBI Taxonomy" id="266040"/>
    <lineage>
        <taxon>Eukaryota</taxon>
        <taxon>Metazoa</taxon>
        <taxon>Ecdysozoa</taxon>
        <taxon>Arthropoda</taxon>
        <taxon>Chelicerata</taxon>
        <taxon>Arachnida</taxon>
        <taxon>Acari</taxon>
        <taxon>Parasitiformes</taxon>
        <taxon>Ixodida</taxon>
        <taxon>Ixodoidea</taxon>
        <taxon>Ixodidae</taxon>
        <taxon>Hyalomminae</taxon>
        <taxon>Hyalomma</taxon>
    </lineage>
</organism>
<accession>A0ACB7T187</accession>
<gene>
    <name evidence="1" type="ORF">HPB50_023904</name>
</gene>
<dbReference type="Proteomes" id="UP000821845">
    <property type="component" value="Chromosome 2"/>
</dbReference>
<evidence type="ECO:0000313" key="2">
    <source>
        <dbReference type="Proteomes" id="UP000821845"/>
    </source>
</evidence>
<reference evidence="1" key="1">
    <citation type="submission" date="2020-05" db="EMBL/GenBank/DDBJ databases">
        <title>Large-scale comparative analyses of tick genomes elucidate their genetic diversity and vector capacities.</title>
        <authorList>
            <person name="Jia N."/>
            <person name="Wang J."/>
            <person name="Shi W."/>
            <person name="Du L."/>
            <person name="Sun Y."/>
            <person name="Zhan W."/>
            <person name="Jiang J."/>
            <person name="Wang Q."/>
            <person name="Zhang B."/>
            <person name="Ji P."/>
            <person name="Sakyi L.B."/>
            <person name="Cui X."/>
            <person name="Yuan T."/>
            <person name="Jiang B."/>
            <person name="Yang W."/>
            <person name="Lam T.T.-Y."/>
            <person name="Chang Q."/>
            <person name="Ding S."/>
            <person name="Wang X."/>
            <person name="Zhu J."/>
            <person name="Ruan X."/>
            <person name="Zhao L."/>
            <person name="Wei J."/>
            <person name="Que T."/>
            <person name="Du C."/>
            <person name="Cheng J."/>
            <person name="Dai P."/>
            <person name="Han X."/>
            <person name="Huang E."/>
            <person name="Gao Y."/>
            <person name="Liu J."/>
            <person name="Shao H."/>
            <person name="Ye R."/>
            <person name="Li L."/>
            <person name="Wei W."/>
            <person name="Wang X."/>
            <person name="Wang C."/>
            <person name="Yang T."/>
            <person name="Huo Q."/>
            <person name="Li W."/>
            <person name="Guo W."/>
            <person name="Chen H."/>
            <person name="Zhou L."/>
            <person name="Ni X."/>
            <person name="Tian J."/>
            <person name="Zhou Y."/>
            <person name="Sheng Y."/>
            <person name="Liu T."/>
            <person name="Pan Y."/>
            <person name="Xia L."/>
            <person name="Li J."/>
            <person name="Zhao F."/>
            <person name="Cao W."/>
        </authorList>
    </citation>
    <scope>NUCLEOTIDE SEQUENCE</scope>
    <source>
        <strain evidence="1">Hyas-2018</strain>
    </source>
</reference>
<comment type="caution">
    <text evidence="1">The sequence shown here is derived from an EMBL/GenBank/DDBJ whole genome shotgun (WGS) entry which is preliminary data.</text>
</comment>
<keyword evidence="2" id="KW-1185">Reference proteome</keyword>
<evidence type="ECO:0000313" key="1">
    <source>
        <dbReference type="EMBL" id="KAH6940001.1"/>
    </source>
</evidence>
<protein>
    <submittedName>
        <fullName evidence="1">Uncharacterized protein</fullName>
    </submittedName>
</protein>
<dbReference type="EMBL" id="CM023482">
    <property type="protein sequence ID" value="KAH6940001.1"/>
    <property type="molecule type" value="Genomic_DNA"/>
</dbReference>